<dbReference type="EMBL" id="JAXAVW010000066">
    <property type="protein sequence ID" value="MDX8037426.1"/>
    <property type="molecule type" value="Genomic_DNA"/>
</dbReference>
<reference evidence="2 3" key="1">
    <citation type="submission" date="2023-11" db="EMBL/GenBank/DDBJ databases">
        <title>Lentzea sokolovensis, sp. nov., Lentzea kristufkii, sp. nov., and Lentzea miocenensis, sp. nov., rare actinobacteria from Sokolov Coal Basin, Miocene lacustrine sediment, Czech Republic.</title>
        <authorList>
            <person name="Lara A."/>
            <person name="Kotroba L."/>
            <person name="Nouioui I."/>
            <person name="Neumann-Schaal M."/>
            <person name="Mast Y."/>
            <person name="Chronakova A."/>
        </authorList>
    </citation>
    <scope>NUCLEOTIDE SEQUENCE [LARGE SCALE GENOMIC DNA]</scope>
    <source>
        <strain evidence="2 3">BCCO 10_0856</strain>
    </source>
</reference>
<feature type="signal peptide" evidence="1">
    <location>
        <begin position="1"/>
        <end position="23"/>
    </location>
</feature>
<feature type="chain" id="PRO_5047061967" description="SH3 domain-containing protein" evidence="1">
    <location>
        <begin position="24"/>
        <end position="368"/>
    </location>
</feature>
<name>A0ABU4TGU8_9PSEU</name>
<reference evidence="2 3" key="2">
    <citation type="submission" date="2023-11" db="EMBL/GenBank/DDBJ databases">
        <authorList>
            <person name="Lara A.C."/>
            <person name="Chronakova A."/>
        </authorList>
    </citation>
    <scope>NUCLEOTIDE SEQUENCE [LARGE SCALE GENOMIC DNA]</scope>
    <source>
        <strain evidence="2 3">BCCO 10_0856</strain>
    </source>
</reference>
<evidence type="ECO:0000256" key="1">
    <source>
        <dbReference type="SAM" id="SignalP"/>
    </source>
</evidence>
<dbReference type="RefSeq" id="WP_319972422.1">
    <property type="nucleotide sequence ID" value="NZ_JAXAVW010000066.1"/>
</dbReference>
<evidence type="ECO:0000313" key="2">
    <source>
        <dbReference type="EMBL" id="MDX8037426.1"/>
    </source>
</evidence>
<sequence>MRYLLPLAVGAVLTAGLASPAQAAPQSNEWTADVSGRSVSWGGSPKIGLIPLGSHRLAQPANAVTASVAGDGVVDVRGLRADGQWTEWYETSATQPVTLPVTTSTLETRVVLHSGKASSVKVSATTAPAAAEDFTAAAAGRSYRVYATREGLVGGTTANGHTIRSRDHFVALPSRRGLAPNNSGSYSVQVCASNGRCEWAPVWDVGPWNTKDDYWNPSATREMWKDLPQGKPEAQAAYENNYNGGKDQFGREVANPAGIDLADGTFWDGLKLTTNSWVTVTYLWTGSGPVGTVRTAAANGTVNVRSGANSSSSQVGLAGNYAQVRVTCQLTGESVSGTQGTSNIWYRIASGKHIAKAYVAGVSGATSC</sequence>
<dbReference type="Gene3D" id="2.30.30.40">
    <property type="entry name" value="SH3 Domains"/>
    <property type="match status" value="1"/>
</dbReference>
<organism evidence="2 3">
    <name type="scientific">Lentzea miocenica</name>
    <dbReference type="NCBI Taxonomy" id="3095431"/>
    <lineage>
        <taxon>Bacteria</taxon>
        <taxon>Bacillati</taxon>
        <taxon>Actinomycetota</taxon>
        <taxon>Actinomycetes</taxon>
        <taxon>Pseudonocardiales</taxon>
        <taxon>Pseudonocardiaceae</taxon>
        <taxon>Lentzea</taxon>
    </lineage>
</organism>
<evidence type="ECO:0000313" key="3">
    <source>
        <dbReference type="Proteomes" id="UP001285521"/>
    </source>
</evidence>
<proteinExistence type="predicted"/>
<keyword evidence="3" id="KW-1185">Reference proteome</keyword>
<comment type="caution">
    <text evidence="2">The sequence shown here is derived from an EMBL/GenBank/DDBJ whole genome shotgun (WGS) entry which is preliminary data.</text>
</comment>
<dbReference type="Proteomes" id="UP001285521">
    <property type="component" value="Unassembled WGS sequence"/>
</dbReference>
<gene>
    <name evidence="2" type="ORF">SK803_45140</name>
</gene>
<evidence type="ECO:0008006" key="4">
    <source>
        <dbReference type="Google" id="ProtNLM"/>
    </source>
</evidence>
<accession>A0ABU4TGU8</accession>
<protein>
    <recommendedName>
        <fullName evidence="4">SH3 domain-containing protein</fullName>
    </recommendedName>
</protein>
<keyword evidence="1" id="KW-0732">Signal</keyword>